<feature type="compositionally biased region" description="Acidic residues" evidence="1">
    <location>
        <begin position="1487"/>
        <end position="1496"/>
    </location>
</feature>
<accession>A0ABD3MN88</accession>
<feature type="region of interest" description="Disordered" evidence="1">
    <location>
        <begin position="1458"/>
        <end position="1517"/>
    </location>
</feature>
<feature type="region of interest" description="Disordered" evidence="1">
    <location>
        <begin position="1305"/>
        <end position="1342"/>
    </location>
</feature>
<organism evidence="2 3">
    <name type="scientific">Stephanodiscus triporus</name>
    <dbReference type="NCBI Taxonomy" id="2934178"/>
    <lineage>
        <taxon>Eukaryota</taxon>
        <taxon>Sar</taxon>
        <taxon>Stramenopiles</taxon>
        <taxon>Ochrophyta</taxon>
        <taxon>Bacillariophyta</taxon>
        <taxon>Coscinodiscophyceae</taxon>
        <taxon>Thalassiosirophycidae</taxon>
        <taxon>Stephanodiscales</taxon>
        <taxon>Stephanodiscaceae</taxon>
        <taxon>Stephanodiscus</taxon>
    </lineage>
</organism>
<reference evidence="2 3" key="1">
    <citation type="submission" date="2024-10" db="EMBL/GenBank/DDBJ databases">
        <title>Updated reference genomes for cyclostephanoid diatoms.</title>
        <authorList>
            <person name="Roberts W.R."/>
            <person name="Alverson A.J."/>
        </authorList>
    </citation>
    <scope>NUCLEOTIDE SEQUENCE [LARGE SCALE GENOMIC DNA]</scope>
    <source>
        <strain evidence="2 3">AJA276-08</strain>
    </source>
</reference>
<protein>
    <recommendedName>
        <fullName evidence="4">Glutaredoxin domain-containing protein</fullName>
    </recommendedName>
</protein>
<feature type="compositionally biased region" description="Low complexity" evidence="1">
    <location>
        <begin position="276"/>
        <end position="292"/>
    </location>
</feature>
<sequence length="1984" mass="209953">MEDQRHYHTTPPSTPSPIVATTENLAATVAATAPTTDEDRPPSSPMELPLTPQSNNRGTTISIPDEEIVLLMAKDVGMAEEELDTEGGNDPPSPMMLGGGVVDEHDVDTRFARNLSALSASASSASVMSSLYEDEHAQQRPLEQQEDADSRFARNMLPLSSASSALSSFYEDDHVQERLRRQRQEDGFLTTCYVNGSNIDTPRSSSISSLSRNHPQAVAVPSTGTGTGAVPSKAVDWIPQQQHSDGTMSGMTSQAAVGADDVTETSFTTLTTYGEQQLQPQQQRSTRVPPASSLLASRLARSPRAPPRHMRAVDWCPNAVGGGGGGGGVGGGGGGVDGASDKTAVTSRAVRPGDDATVTTFATMTTMGDAGSILLLEADTEEEASSSSGGGGNASSGLDEEILKEGGEEEDDDAEDNDEAQSTMLEYVKDENKVVDKIPAKTRTKTAMAHHRTPTMKSKNSVATNRAVRGFSSYDDQSSVVTFATMDGNNQAGDDVVDKVPSSMPLRKVSDITSMVTTDAVLMGDNLSLATSSWNTTGGQLTGNVVDHVPVMGSSYDGNVDNKGEGLTSEMDGGRNVGVAASSLSSSNITVCTSNAIKDDASLLTLVTSAADDDNLSAIDEVVDNIPTFAGGGGRSIASGITSQAVRFIGRGGGGGGDDRSVASFGTMTTMGDLGSIIETAENLEDEDDYGDMDVHTSSQQVHPYFQRYRGSSLSATLVDVIPEATPSVASGTTNHSVREPAGEDYDDDASVDTFGTMTTSRVMSDPKKLICLVSKGCHHRQQSANQQRALDWLASRKVPYTIVDGMDPEQREERDKFFRISAIRGNYPQFFFEFQDGQIDFLGSFDKMETLNETNGLPLDFLAQRPELETWAKMFGSVVESFDGRVEVEQNDMNYTSERARIDGDAVGDVVDHVPTYPTNGGSSTSIVSGMTDRAVRLNDDQSVATWVTAATSGVAGTVVVGRINEHVVDKIPSFSSHGYGGAEYAAGEEDLTNCAVKNPDDQSVATWNTMTTATSGMGARSASTPPPPTLLPGRYAVDRLPSFANRGLGMGASLSGTTNHAIRVGGGDDQSVVTFATITTAGCGGMDRGGIGGGGVADTIVDKVPLFVPPQRVSSIVTNESVQMGDNQSLATWGTTNTMGQQLTGNVIDHIPTSSSFDSKDDRTVGTTNALKEDHSVTTLATSATYWGGVSCIDEVVDKIPTFSGGAGRSVMSGVTNQAIRDGDDRSVLSFTTMSTAGGDLASPHDIQLDSSTNSSRRYRYSNNVVDHIPASAGRRDTTSIVSGRTDNAIRLGDDSTFATLTTAAGEEDSSNAPTRGEESNDGMLASISSRGMTAPPATSVLRSALKSRTHSGSAVAVGGAEMNELPIDVGESVSNTHILRAIADLRLHVDYRIGEMRELNRRDSDRVLQIVQQEQTKRTALEARLHSQLLLQSESMVAMELKLLRIEAKVALRDSRRQQRRQPAIADRLPPIAATPSTPNRSDEEMDSFDELELTPRGTNRQGAGSGLFTHGGLMHRSGGPANIAVVTRSGASVASAVTATSFQEGDFANANDGDIEDEVEDNDDVSESTPTQTSRNRISNLESILLNPIQGAGSNDQGISTRAVRGDNIDGMSSLPTSVTSATIASTVVTSTTRGNESVASAVTATCRGRMGITQVPSSRASEEDVLPEGVTEEAGVHSNSEDFDSSAEVVGQPERQPRSRSQSPLTVQSAATGFLSVASASGGPSILSTAAVASSRSFGTRRANAAAAIANAEVGRSMANRVVSFTTNDLTVGAQSAPPMQENDGGGDSITMPDELDNFSDIADAFSNSARVWREEYEARLDAIHKRLIFEVDADKRKSRSIAPQPVLVPCARSHSRIFSQYALFSSTSSYPRVSIILARPARKDSTLRIIHFRFFADRSFPSFNTSTAPAERQVASIVRSTRSVADTSHRRKRATSRRLLLRMGAGIAVASDMAPQSSFFCVESGRGGGELKKGGRQK</sequence>
<name>A0ABD3MN88_9STRA</name>
<feature type="region of interest" description="Disordered" evidence="1">
    <location>
        <begin position="730"/>
        <end position="751"/>
    </location>
</feature>
<feature type="compositionally biased region" description="Gly residues" evidence="1">
    <location>
        <begin position="326"/>
        <end position="337"/>
    </location>
</feature>
<dbReference type="Gene3D" id="3.40.30.10">
    <property type="entry name" value="Glutaredoxin"/>
    <property type="match status" value="1"/>
</dbReference>
<feature type="region of interest" description="Disordered" evidence="1">
    <location>
        <begin position="31"/>
        <end position="64"/>
    </location>
</feature>
<feature type="compositionally biased region" description="Acidic residues" evidence="1">
    <location>
        <begin position="1557"/>
        <end position="1570"/>
    </location>
</feature>
<comment type="caution">
    <text evidence="2">The sequence shown here is derived from an EMBL/GenBank/DDBJ whole genome shotgun (WGS) entry which is preliminary data.</text>
</comment>
<feature type="compositionally biased region" description="Polar residues" evidence="1">
    <location>
        <begin position="51"/>
        <end position="62"/>
    </location>
</feature>
<feature type="region of interest" description="Disordered" evidence="1">
    <location>
        <begin position="1658"/>
        <end position="1712"/>
    </location>
</feature>
<evidence type="ECO:0008006" key="4">
    <source>
        <dbReference type="Google" id="ProtNLM"/>
    </source>
</evidence>
<keyword evidence="3" id="KW-1185">Reference proteome</keyword>
<dbReference type="EMBL" id="JALLAZ020001839">
    <property type="protein sequence ID" value="KAL3762000.1"/>
    <property type="molecule type" value="Genomic_DNA"/>
</dbReference>
<feature type="region of interest" description="Disordered" evidence="1">
    <location>
        <begin position="326"/>
        <end position="345"/>
    </location>
</feature>
<feature type="region of interest" description="Disordered" evidence="1">
    <location>
        <begin position="1549"/>
        <end position="1579"/>
    </location>
</feature>
<dbReference type="Proteomes" id="UP001530315">
    <property type="component" value="Unassembled WGS sequence"/>
</dbReference>
<feature type="region of interest" description="Disordered" evidence="1">
    <location>
        <begin position="273"/>
        <end position="292"/>
    </location>
</feature>
<proteinExistence type="predicted"/>
<evidence type="ECO:0000256" key="1">
    <source>
        <dbReference type="SAM" id="MobiDB-lite"/>
    </source>
</evidence>
<gene>
    <name evidence="2" type="ORF">ACHAW5_008224</name>
</gene>
<evidence type="ECO:0000313" key="2">
    <source>
        <dbReference type="EMBL" id="KAL3762000.1"/>
    </source>
</evidence>
<evidence type="ECO:0000313" key="3">
    <source>
        <dbReference type="Proteomes" id="UP001530315"/>
    </source>
</evidence>